<organism evidence="1 2">
    <name type="scientific">Reticulomyxa filosa</name>
    <dbReference type="NCBI Taxonomy" id="46433"/>
    <lineage>
        <taxon>Eukaryota</taxon>
        <taxon>Sar</taxon>
        <taxon>Rhizaria</taxon>
        <taxon>Retaria</taxon>
        <taxon>Foraminifera</taxon>
        <taxon>Monothalamids</taxon>
        <taxon>Reticulomyxidae</taxon>
        <taxon>Reticulomyxa</taxon>
    </lineage>
</organism>
<keyword evidence="2" id="KW-1185">Reference proteome</keyword>
<dbReference type="EMBL" id="ASPP01024729">
    <property type="protein sequence ID" value="ETO08751.1"/>
    <property type="molecule type" value="Genomic_DNA"/>
</dbReference>
<comment type="caution">
    <text evidence="1">The sequence shown here is derived from an EMBL/GenBank/DDBJ whole genome shotgun (WGS) entry which is preliminary data.</text>
</comment>
<protein>
    <submittedName>
        <fullName evidence="1">Uncharacterized protein</fullName>
    </submittedName>
</protein>
<evidence type="ECO:0000313" key="1">
    <source>
        <dbReference type="EMBL" id="ETO08751.1"/>
    </source>
</evidence>
<sequence length="416" mass="48107">MSQAPCSDSQLRSITFAFEAAGNKIWRKNLKKKVEKWHGSAKNNAKRMCALEGDCTNETSSFLDVLDNLEDAMKENEMNEVDLQETNKHLFECVTRYNGSRTRRDIEEICYELAAVEFFLLEKQLLYCDEYIEKAKSQCKKKKNDDVISQLIKKSEDSFEKCKRKCLTLFMFMSHCFEKDSNRKPLQFSQLMRDVKDSSYKNIKIDGFEIDVYTIPFEDEEHFLWDGVLSYLSFSLHELLETVGISERDIQTKTSVFNGMYEALASVLQSGYTTIFGAGDASLQKTKNGVESAKKEIITLMGEWLQIQRSLEGCKMLETMFVLHKDVDILSNVVKECKTICETLDKTELNSPTICFIQALCYELIFHLKCAEKVANQVIRRHQNFPSKFDQRTYGISHECSKAKKKLKEQVVDKKN</sequence>
<proteinExistence type="predicted"/>
<accession>X6M544</accession>
<gene>
    <name evidence="1" type="ORF">RFI_28637</name>
</gene>
<evidence type="ECO:0000313" key="2">
    <source>
        <dbReference type="Proteomes" id="UP000023152"/>
    </source>
</evidence>
<dbReference type="Proteomes" id="UP000023152">
    <property type="component" value="Unassembled WGS sequence"/>
</dbReference>
<dbReference type="AlphaFoldDB" id="X6M544"/>
<reference evidence="1 2" key="1">
    <citation type="journal article" date="2013" name="Curr. Biol.">
        <title>The Genome of the Foraminiferan Reticulomyxa filosa.</title>
        <authorList>
            <person name="Glockner G."/>
            <person name="Hulsmann N."/>
            <person name="Schleicher M."/>
            <person name="Noegel A.A."/>
            <person name="Eichinger L."/>
            <person name="Gallinger C."/>
            <person name="Pawlowski J."/>
            <person name="Sierra R."/>
            <person name="Euteneuer U."/>
            <person name="Pillet L."/>
            <person name="Moustafa A."/>
            <person name="Platzer M."/>
            <person name="Groth M."/>
            <person name="Szafranski K."/>
            <person name="Schliwa M."/>
        </authorList>
    </citation>
    <scope>NUCLEOTIDE SEQUENCE [LARGE SCALE GENOMIC DNA]</scope>
</reference>
<name>X6M544_RETFI</name>